<feature type="domain" description="Cyclin N-terminal" evidence="3">
    <location>
        <begin position="35"/>
        <end position="148"/>
    </location>
</feature>
<sequence length="472" mass="52105">MAPDVGPHPGVIKVSRQYYFEHLIHRKMSKPGVDPAREEDYRLKGAQLIYELKQELLLPAKTYSAACVFYHRFRLKHISGQHNWRDAAIACLFLACKTEDTLKKAREIICANYNMKNADKKIPDDKQFDAPHKVVIGLERLVIEATHFDFRARNPHDVLVKVVKRILPDKQDGHAFFPAAFQVSLDMHKTYAPIKQTSHTMALAVCELTALLTGLHVEKFQNLDPTANYTDRVSVTETMLDILDLYENHQHLSDFAKQFPLEAFINIKILVNKELDEKNMPRYKFQCAECQKDPEPASDSDEPDFLPPATKGSGGEVTTRYVFDTEEAGMELDTVRKYFEDDFDVFEVEGEEEIPPDSPPPPGPPRDQQHPRGPRGPRGPGGGGGGARGRRGPGGPPRGGSSNEPFPPRGPRGPGGGGGGGNGPPRGPGGGGGGPGPRGPGGDERAGGGRDRGGHNGNWRPRNRQGNRRRRD</sequence>
<protein>
    <recommendedName>
        <fullName evidence="1">RNA polymerase II holoenzyme cyclin-like subunit</fullName>
    </recommendedName>
</protein>
<dbReference type="PANTHER" id="PTHR10026">
    <property type="entry name" value="CYCLIN"/>
    <property type="match status" value="1"/>
</dbReference>
<feature type="compositionally biased region" description="Basic residues" evidence="2">
    <location>
        <begin position="461"/>
        <end position="472"/>
    </location>
</feature>
<reference evidence="4 5" key="1">
    <citation type="submission" date="2024-02" db="EMBL/GenBank/DDBJ databases">
        <title>De novo assembly and annotation of 12 fungi associated with fruit tree decline syndrome in Ontario, Canada.</title>
        <authorList>
            <person name="Sulman M."/>
            <person name="Ellouze W."/>
            <person name="Ilyukhin E."/>
        </authorList>
    </citation>
    <scope>NUCLEOTIDE SEQUENCE [LARGE SCALE GENOMIC DNA]</scope>
    <source>
        <strain evidence="4 5">M11/M66-122</strain>
    </source>
</reference>
<dbReference type="AlphaFoldDB" id="A0AAN9YMD5"/>
<keyword evidence="4" id="KW-0418">Kinase</keyword>
<dbReference type="Pfam" id="PF00134">
    <property type="entry name" value="Cyclin_N"/>
    <property type="match status" value="1"/>
</dbReference>
<comment type="caution">
    <text evidence="4">The sequence shown here is derived from an EMBL/GenBank/DDBJ whole genome shotgun (WGS) entry which is preliminary data.</text>
</comment>
<feature type="compositionally biased region" description="Basic and acidic residues" evidence="2">
    <location>
        <begin position="441"/>
        <end position="454"/>
    </location>
</feature>
<dbReference type="InterPro" id="IPR006671">
    <property type="entry name" value="Cyclin_N"/>
</dbReference>
<feature type="compositionally biased region" description="Pro residues" evidence="2">
    <location>
        <begin position="356"/>
        <end position="365"/>
    </location>
</feature>
<evidence type="ECO:0000256" key="2">
    <source>
        <dbReference type="SAM" id="MobiDB-lite"/>
    </source>
</evidence>
<dbReference type="Proteomes" id="UP001320420">
    <property type="component" value="Unassembled WGS sequence"/>
</dbReference>
<dbReference type="EMBL" id="JAKJXP020000058">
    <property type="protein sequence ID" value="KAK7750843.1"/>
    <property type="molecule type" value="Genomic_DNA"/>
</dbReference>
<keyword evidence="4" id="KW-0808">Transferase</keyword>
<evidence type="ECO:0000313" key="4">
    <source>
        <dbReference type="EMBL" id="KAK7750843.1"/>
    </source>
</evidence>
<dbReference type="GO" id="GO:0016538">
    <property type="term" value="F:cyclin-dependent protein serine/threonine kinase regulator activity"/>
    <property type="evidence" value="ECO:0007669"/>
    <property type="project" value="InterPro"/>
</dbReference>
<keyword evidence="5" id="KW-1185">Reference proteome</keyword>
<dbReference type="GO" id="GO:0006357">
    <property type="term" value="P:regulation of transcription by RNA polymerase II"/>
    <property type="evidence" value="ECO:0007669"/>
    <property type="project" value="InterPro"/>
</dbReference>
<gene>
    <name evidence="4" type="primary">CTK2</name>
    <name evidence="4" type="ORF">SLS62_007242</name>
</gene>
<evidence type="ECO:0000256" key="1">
    <source>
        <dbReference type="ARBA" id="ARBA00014912"/>
    </source>
</evidence>
<name>A0AAN9YMD5_9PEZI</name>
<organism evidence="4 5">
    <name type="scientific">Diatrype stigma</name>
    <dbReference type="NCBI Taxonomy" id="117547"/>
    <lineage>
        <taxon>Eukaryota</taxon>
        <taxon>Fungi</taxon>
        <taxon>Dikarya</taxon>
        <taxon>Ascomycota</taxon>
        <taxon>Pezizomycotina</taxon>
        <taxon>Sordariomycetes</taxon>
        <taxon>Xylariomycetidae</taxon>
        <taxon>Xylariales</taxon>
        <taxon>Diatrypaceae</taxon>
        <taxon>Diatrype</taxon>
    </lineage>
</organism>
<dbReference type="InterPro" id="IPR043198">
    <property type="entry name" value="Cyclin/Ssn8"/>
</dbReference>
<dbReference type="Gene3D" id="1.10.472.10">
    <property type="entry name" value="Cyclin-like"/>
    <property type="match status" value="2"/>
</dbReference>
<dbReference type="SUPFAM" id="SSF47954">
    <property type="entry name" value="Cyclin-like"/>
    <property type="match status" value="2"/>
</dbReference>
<evidence type="ECO:0000313" key="5">
    <source>
        <dbReference type="Proteomes" id="UP001320420"/>
    </source>
</evidence>
<feature type="compositionally biased region" description="Gly residues" evidence="2">
    <location>
        <begin position="376"/>
        <end position="387"/>
    </location>
</feature>
<feature type="region of interest" description="Disordered" evidence="2">
    <location>
        <begin position="349"/>
        <end position="472"/>
    </location>
</feature>
<accession>A0AAN9YMD5</accession>
<feature type="region of interest" description="Disordered" evidence="2">
    <location>
        <begin position="291"/>
        <end position="318"/>
    </location>
</feature>
<feature type="compositionally biased region" description="Gly residues" evidence="2">
    <location>
        <begin position="412"/>
        <end position="440"/>
    </location>
</feature>
<proteinExistence type="predicted"/>
<evidence type="ECO:0000259" key="3">
    <source>
        <dbReference type="Pfam" id="PF00134"/>
    </source>
</evidence>
<dbReference type="GO" id="GO:0016301">
    <property type="term" value="F:kinase activity"/>
    <property type="evidence" value="ECO:0007669"/>
    <property type="project" value="UniProtKB-KW"/>
</dbReference>
<dbReference type="InterPro" id="IPR036915">
    <property type="entry name" value="Cyclin-like_sf"/>
</dbReference>